<keyword evidence="3" id="KW-1185">Reference proteome</keyword>
<dbReference type="CDD" id="cd22157">
    <property type="entry name" value="F-box_AtFBW1-like"/>
    <property type="match status" value="1"/>
</dbReference>
<dbReference type="InterPro" id="IPR050796">
    <property type="entry name" value="SCF_F-box_component"/>
</dbReference>
<evidence type="ECO:0000259" key="1">
    <source>
        <dbReference type="PROSITE" id="PS50181"/>
    </source>
</evidence>
<dbReference type="PANTHER" id="PTHR31672">
    <property type="entry name" value="BNACNNG10540D PROTEIN"/>
    <property type="match status" value="1"/>
</dbReference>
<dbReference type="InterPro" id="IPR001810">
    <property type="entry name" value="F-box_dom"/>
</dbReference>
<dbReference type="Proteomes" id="UP001443914">
    <property type="component" value="Unassembled WGS sequence"/>
</dbReference>
<evidence type="ECO:0000313" key="2">
    <source>
        <dbReference type="EMBL" id="KAK9706828.1"/>
    </source>
</evidence>
<dbReference type="EMBL" id="JBDFQZ010000007">
    <property type="protein sequence ID" value="KAK9706828.1"/>
    <property type="molecule type" value="Genomic_DNA"/>
</dbReference>
<dbReference type="NCBIfam" id="TIGR01640">
    <property type="entry name" value="F_box_assoc_1"/>
    <property type="match status" value="1"/>
</dbReference>
<accession>A0AAW1JU82</accession>
<dbReference type="PROSITE" id="PS50181">
    <property type="entry name" value="FBOX"/>
    <property type="match status" value="1"/>
</dbReference>
<comment type="caution">
    <text evidence="2">The sequence shown here is derived from an EMBL/GenBank/DDBJ whole genome shotgun (WGS) entry which is preliminary data.</text>
</comment>
<proteinExistence type="predicted"/>
<dbReference type="SMART" id="SM00256">
    <property type="entry name" value="FBOX"/>
    <property type="match status" value="1"/>
</dbReference>
<dbReference type="Pfam" id="PF07734">
    <property type="entry name" value="FBA_1"/>
    <property type="match status" value="1"/>
</dbReference>
<gene>
    <name evidence="2" type="ORF">RND81_07G154400</name>
</gene>
<dbReference type="InterPro" id="IPR017451">
    <property type="entry name" value="F-box-assoc_interact_dom"/>
</dbReference>
<feature type="domain" description="F-box" evidence="1">
    <location>
        <begin position="1"/>
        <end position="45"/>
    </location>
</feature>
<evidence type="ECO:0000313" key="3">
    <source>
        <dbReference type="Proteomes" id="UP001443914"/>
    </source>
</evidence>
<dbReference type="InterPro" id="IPR006527">
    <property type="entry name" value="F-box-assoc_dom_typ1"/>
</dbReference>
<dbReference type="Gene3D" id="1.20.1280.50">
    <property type="match status" value="1"/>
</dbReference>
<dbReference type="PANTHER" id="PTHR31672:SF13">
    <property type="entry name" value="F-BOX PROTEIN CPR30-LIKE"/>
    <property type="match status" value="1"/>
</dbReference>
<sequence length="417" mass="47517">MAALLPLDIISEILYRLPLKSLTRFKCVSKPWNSLITSPNFIKHHLTQTLISNPNPNIAVSHYSVVTATITAGTDSNIRFSAVDHPLQHLPHRLAVELIDSCNGVLLISDNRKGNMHLFNPSTKTHRFVPPAPSNAPNPNSYAGAVEVFGFGYDCCSDDYKVVRLLQWIGPISVGLCGEIFVYSLRKNSWTLIKDETTLWHLLQQTNAVSAKEMLHFIVVDRKYKPKLKCFDLRTETFSILDCPEMENDDSSKMTMSLRNLNGCLCLLVNHQRYRVDPREAVGDPLYNRCFLSAEVWEMRERGKKESWVKLFRIRKSEIVENCMYLRLITYSKDKGSVLVEVDGIWFGWYDLVAKKMEKVSVQGLRDEEAPHMAFTFVESLVSVADDKVVTKGGTMTKKGIKKYRNDFLSSGFKLRL</sequence>
<protein>
    <recommendedName>
        <fullName evidence="1">F-box domain-containing protein</fullName>
    </recommendedName>
</protein>
<organism evidence="2 3">
    <name type="scientific">Saponaria officinalis</name>
    <name type="common">Common soapwort</name>
    <name type="synonym">Lychnis saponaria</name>
    <dbReference type="NCBI Taxonomy" id="3572"/>
    <lineage>
        <taxon>Eukaryota</taxon>
        <taxon>Viridiplantae</taxon>
        <taxon>Streptophyta</taxon>
        <taxon>Embryophyta</taxon>
        <taxon>Tracheophyta</taxon>
        <taxon>Spermatophyta</taxon>
        <taxon>Magnoliopsida</taxon>
        <taxon>eudicotyledons</taxon>
        <taxon>Gunneridae</taxon>
        <taxon>Pentapetalae</taxon>
        <taxon>Caryophyllales</taxon>
        <taxon>Caryophyllaceae</taxon>
        <taxon>Caryophylleae</taxon>
        <taxon>Saponaria</taxon>
    </lineage>
</organism>
<dbReference type="InterPro" id="IPR011043">
    <property type="entry name" value="Gal_Oxase/kelch_b-propeller"/>
</dbReference>
<dbReference type="InterPro" id="IPR036047">
    <property type="entry name" value="F-box-like_dom_sf"/>
</dbReference>
<dbReference type="SUPFAM" id="SSF81383">
    <property type="entry name" value="F-box domain"/>
    <property type="match status" value="1"/>
</dbReference>
<dbReference type="Pfam" id="PF00646">
    <property type="entry name" value="F-box"/>
    <property type="match status" value="1"/>
</dbReference>
<reference evidence="2" key="1">
    <citation type="submission" date="2024-03" db="EMBL/GenBank/DDBJ databases">
        <title>WGS assembly of Saponaria officinalis var. Norfolk2.</title>
        <authorList>
            <person name="Jenkins J."/>
            <person name="Shu S."/>
            <person name="Grimwood J."/>
            <person name="Barry K."/>
            <person name="Goodstein D."/>
            <person name="Schmutz J."/>
            <person name="Leebens-Mack J."/>
            <person name="Osbourn A."/>
        </authorList>
    </citation>
    <scope>NUCLEOTIDE SEQUENCE [LARGE SCALE GENOMIC DNA]</scope>
    <source>
        <strain evidence="2">JIC</strain>
    </source>
</reference>
<dbReference type="SUPFAM" id="SSF50965">
    <property type="entry name" value="Galactose oxidase, central domain"/>
    <property type="match status" value="1"/>
</dbReference>
<name>A0AAW1JU82_SAPOF</name>
<dbReference type="AlphaFoldDB" id="A0AAW1JU82"/>